<dbReference type="Gene3D" id="1.10.10.10">
    <property type="entry name" value="Winged helix-like DNA-binding domain superfamily/Winged helix DNA-binding domain"/>
    <property type="match status" value="1"/>
</dbReference>
<dbReference type="InParanoid" id="D3BBB9"/>
<proteinExistence type="predicted"/>
<dbReference type="RefSeq" id="XP_020433444.1">
    <property type="nucleotide sequence ID" value="XM_020576195.1"/>
</dbReference>
<dbReference type="Gene3D" id="3.40.50.150">
    <property type="entry name" value="Vaccinia Virus protein VP39"/>
    <property type="match status" value="1"/>
</dbReference>
<dbReference type="InterPro" id="IPR036388">
    <property type="entry name" value="WH-like_DNA-bd_sf"/>
</dbReference>
<evidence type="ECO:0000256" key="3">
    <source>
        <dbReference type="ARBA" id="ARBA00022691"/>
    </source>
</evidence>
<sequence length="339" mass="38105">MVVKYQDFSYPTLQLSSALYAVAKLGIAEKLGFDLECKKKVSDIAKDLGANADYLFRTMHFLAVNGCFIEVPNEEGVFKHNDISLALVDPSIRAETLLINGVCHYRSFETLDETILTGKCQSGKALNSKDVWDFYAKNPDKEVDFARAMTAKTKRLAPILATLGDYSDFDTVCDIGGSQGILISEILSKNPNVKKGINFDLAAVLGNIKSEDRVHPVDHRYSECPGDFFVRVPAADCYILKMILHDWDDNKSKEILNTIGKSMNNNGRVHIIELIRDNQNPIDEKYLASMDLYMLQLFGAKERSLKQWEELLKDTPFVIDHVKNSAIPHGPNIIVLRKK</sequence>
<keyword evidence="7" id="KW-1185">Reference proteome</keyword>
<dbReference type="InterPro" id="IPR029063">
    <property type="entry name" value="SAM-dependent_MTases_sf"/>
</dbReference>
<dbReference type="EMBL" id="ADBJ01000025">
    <property type="protein sequence ID" value="EFA81326.1"/>
    <property type="molecule type" value="Genomic_DNA"/>
</dbReference>
<dbReference type="PIRSF" id="PIRSF005739">
    <property type="entry name" value="O-mtase"/>
    <property type="match status" value="1"/>
</dbReference>
<evidence type="ECO:0000313" key="6">
    <source>
        <dbReference type="EMBL" id="EFA81326.1"/>
    </source>
</evidence>
<dbReference type="GeneID" id="31360791"/>
<dbReference type="InterPro" id="IPR016461">
    <property type="entry name" value="COMT-like"/>
</dbReference>
<comment type="caution">
    <text evidence="6">The sequence shown here is derived from an EMBL/GenBank/DDBJ whole genome shotgun (WGS) entry which is preliminary data.</text>
</comment>
<dbReference type="InterPro" id="IPR036390">
    <property type="entry name" value="WH_DNA-bd_sf"/>
</dbReference>
<dbReference type="AlphaFoldDB" id="D3BBB9"/>
<evidence type="ECO:0000256" key="2">
    <source>
        <dbReference type="ARBA" id="ARBA00022679"/>
    </source>
</evidence>
<dbReference type="SUPFAM" id="SSF53335">
    <property type="entry name" value="S-adenosyl-L-methionine-dependent methyltransferases"/>
    <property type="match status" value="1"/>
</dbReference>
<keyword evidence="3" id="KW-0949">S-adenosyl-L-methionine</keyword>
<dbReference type="Pfam" id="PF00891">
    <property type="entry name" value="Methyltransf_2"/>
    <property type="match status" value="1"/>
</dbReference>
<keyword evidence="1 6" id="KW-0489">Methyltransferase</keyword>
<accession>D3BBB9</accession>
<dbReference type="OMA" id="ENQQSCG"/>
<evidence type="ECO:0000256" key="1">
    <source>
        <dbReference type="ARBA" id="ARBA00022603"/>
    </source>
</evidence>
<dbReference type="SUPFAM" id="SSF46785">
    <property type="entry name" value="Winged helix' DNA-binding domain"/>
    <property type="match status" value="1"/>
</dbReference>
<gene>
    <name evidence="6" type="primary">omt12</name>
    <name evidence="6" type="ORF">PPL_05306</name>
</gene>
<dbReference type="PANTHER" id="PTHR43712:SF2">
    <property type="entry name" value="O-METHYLTRANSFERASE CICE"/>
    <property type="match status" value="1"/>
</dbReference>
<evidence type="ECO:0000313" key="7">
    <source>
        <dbReference type="Proteomes" id="UP000001396"/>
    </source>
</evidence>
<evidence type="ECO:0000259" key="5">
    <source>
        <dbReference type="Pfam" id="PF00891"/>
    </source>
</evidence>
<dbReference type="PANTHER" id="PTHR43712">
    <property type="entry name" value="PUTATIVE (AFU_ORTHOLOGUE AFUA_4G14580)-RELATED"/>
    <property type="match status" value="1"/>
</dbReference>
<dbReference type="GO" id="GO:0008171">
    <property type="term" value="F:O-methyltransferase activity"/>
    <property type="evidence" value="ECO:0007669"/>
    <property type="project" value="InterPro"/>
</dbReference>
<organism evidence="6 7">
    <name type="scientific">Heterostelium pallidum (strain ATCC 26659 / Pp 5 / PN500)</name>
    <name type="common">Cellular slime mold</name>
    <name type="synonym">Polysphondylium pallidum</name>
    <dbReference type="NCBI Taxonomy" id="670386"/>
    <lineage>
        <taxon>Eukaryota</taxon>
        <taxon>Amoebozoa</taxon>
        <taxon>Evosea</taxon>
        <taxon>Eumycetozoa</taxon>
        <taxon>Dictyostelia</taxon>
        <taxon>Acytosteliales</taxon>
        <taxon>Acytosteliaceae</taxon>
        <taxon>Heterostelium</taxon>
    </lineage>
</organism>
<dbReference type="InterPro" id="IPR001077">
    <property type="entry name" value="COMT_C"/>
</dbReference>
<dbReference type="Proteomes" id="UP000001396">
    <property type="component" value="Unassembled WGS sequence"/>
</dbReference>
<dbReference type="GO" id="GO:0032259">
    <property type="term" value="P:methylation"/>
    <property type="evidence" value="ECO:0007669"/>
    <property type="project" value="UniProtKB-KW"/>
</dbReference>
<dbReference type="PROSITE" id="PS51683">
    <property type="entry name" value="SAM_OMT_II"/>
    <property type="match status" value="1"/>
</dbReference>
<feature type="domain" description="O-methyltransferase C-terminal" evidence="5">
    <location>
        <begin position="109"/>
        <end position="317"/>
    </location>
</feature>
<name>D3BBB9_HETP5</name>
<reference evidence="6 7" key="1">
    <citation type="journal article" date="2011" name="Genome Res.">
        <title>Phylogeny-wide analysis of social amoeba genomes highlights ancient origins for complex intercellular communication.</title>
        <authorList>
            <person name="Heidel A.J."/>
            <person name="Lawal H.M."/>
            <person name="Felder M."/>
            <person name="Schilde C."/>
            <person name="Helps N.R."/>
            <person name="Tunggal B."/>
            <person name="Rivero F."/>
            <person name="John U."/>
            <person name="Schleicher M."/>
            <person name="Eichinger L."/>
            <person name="Platzer M."/>
            <person name="Noegel A.A."/>
            <person name="Schaap P."/>
            <person name="Gloeckner G."/>
        </authorList>
    </citation>
    <scope>NUCLEOTIDE SEQUENCE [LARGE SCALE GENOMIC DNA]</scope>
    <source>
        <strain evidence="7">ATCC 26659 / Pp 5 / PN500</strain>
    </source>
</reference>
<protein>
    <submittedName>
        <fullName evidence="6">O-methyltransferase family 2 protein</fullName>
    </submittedName>
</protein>
<keyword evidence="2 6" id="KW-0808">Transferase</keyword>
<feature type="active site" description="Proton acceptor" evidence="4">
    <location>
        <position position="245"/>
    </location>
</feature>
<evidence type="ECO:0000256" key="4">
    <source>
        <dbReference type="PIRSR" id="PIRSR005739-1"/>
    </source>
</evidence>